<reference evidence="2 3" key="1">
    <citation type="submission" date="2024-04" db="EMBL/GenBank/DDBJ databases">
        <authorList>
            <person name="Fracassetti M."/>
        </authorList>
    </citation>
    <scope>NUCLEOTIDE SEQUENCE [LARGE SCALE GENOMIC DNA]</scope>
</reference>
<accession>A0AAV2EQ60</accession>
<dbReference type="Proteomes" id="UP001497516">
    <property type="component" value="Chromosome 5"/>
</dbReference>
<evidence type="ECO:0000256" key="1">
    <source>
        <dbReference type="SAM" id="MobiDB-lite"/>
    </source>
</evidence>
<evidence type="ECO:0000313" key="2">
    <source>
        <dbReference type="EMBL" id="CAL1388091.1"/>
    </source>
</evidence>
<keyword evidence="3" id="KW-1185">Reference proteome</keyword>
<feature type="compositionally biased region" description="Polar residues" evidence="1">
    <location>
        <begin position="108"/>
        <end position="117"/>
    </location>
</feature>
<gene>
    <name evidence="2" type="ORF">LTRI10_LOCUS29036</name>
</gene>
<feature type="compositionally biased region" description="Basic and acidic residues" evidence="1">
    <location>
        <begin position="28"/>
        <end position="38"/>
    </location>
</feature>
<dbReference type="AlphaFoldDB" id="A0AAV2EQ60"/>
<feature type="region of interest" description="Disordered" evidence="1">
    <location>
        <begin position="1"/>
        <end position="217"/>
    </location>
</feature>
<dbReference type="EMBL" id="OZ034818">
    <property type="protein sequence ID" value="CAL1388091.1"/>
    <property type="molecule type" value="Genomic_DNA"/>
</dbReference>
<organism evidence="2 3">
    <name type="scientific">Linum trigynum</name>
    <dbReference type="NCBI Taxonomy" id="586398"/>
    <lineage>
        <taxon>Eukaryota</taxon>
        <taxon>Viridiplantae</taxon>
        <taxon>Streptophyta</taxon>
        <taxon>Embryophyta</taxon>
        <taxon>Tracheophyta</taxon>
        <taxon>Spermatophyta</taxon>
        <taxon>Magnoliopsida</taxon>
        <taxon>eudicotyledons</taxon>
        <taxon>Gunneridae</taxon>
        <taxon>Pentapetalae</taxon>
        <taxon>rosids</taxon>
        <taxon>fabids</taxon>
        <taxon>Malpighiales</taxon>
        <taxon>Linaceae</taxon>
        <taxon>Linum</taxon>
    </lineage>
</organism>
<name>A0AAV2EQ60_9ROSI</name>
<feature type="compositionally biased region" description="Polar residues" evidence="1">
    <location>
        <begin position="92"/>
        <end position="101"/>
    </location>
</feature>
<proteinExistence type="predicted"/>
<protein>
    <submittedName>
        <fullName evidence="2">Uncharacterized protein</fullName>
    </submittedName>
</protein>
<evidence type="ECO:0000313" key="3">
    <source>
        <dbReference type="Proteomes" id="UP001497516"/>
    </source>
</evidence>
<feature type="compositionally biased region" description="Acidic residues" evidence="1">
    <location>
        <begin position="54"/>
        <end position="67"/>
    </location>
</feature>
<sequence>MIAKPKRKEGGVTTPKLKEPQPQPTAERQTKRPEKPTRAQENAGSRCRGLELEVGSDEEEGTEEIEMEAPPSEDLTGQTSMHVESGIEGIQKGNNIGNASDTLHEPSSPDTSETSNAPKEKKSENDAPPSAPQQSRPQLVKVRIQQVNHLHKELASNAGRTGGNLPIADSRTPAHLNHPVHKKGGGHGPNQGHGPPENNHTNQKNGSTGKGAQHGKE</sequence>